<reference evidence="1" key="1">
    <citation type="journal article" date="2021" name="Proc. Natl. Acad. Sci. U.S.A.">
        <title>A Catalog of Tens of Thousands of Viruses from Human Metagenomes Reveals Hidden Associations with Chronic Diseases.</title>
        <authorList>
            <person name="Tisza M.J."/>
            <person name="Buck C.B."/>
        </authorList>
    </citation>
    <scope>NUCLEOTIDE SEQUENCE</scope>
    <source>
        <strain evidence="1">CtPJC19</strain>
    </source>
</reference>
<evidence type="ECO:0000313" key="1">
    <source>
        <dbReference type="EMBL" id="DAD77381.1"/>
    </source>
</evidence>
<dbReference type="EMBL" id="BK014824">
    <property type="protein sequence ID" value="DAD77381.1"/>
    <property type="molecule type" value="Genomic_DNA"/>
</dbReference>
<name>A0A8S5M502_9CAUD</name>
<protein>
    <submittedName>
        <fullName evidence="1">Uncharacterized protein</fullName>
    </submittedName>
</protein>
<proteinExistence type="predicted"/>
<accession>A0A8S5M502</accession>
<organism evidence="1">
    <name type="scientific">Siphoviridae sp. ctPJC19</name>
    <dbReference type="NCBI Taxonomy" id="2826321"/>
    <lineage>
        <taxon>Viruses</taxon>
        <taxon>Duplodnaviria</taxon>
        <taxon>Heunggongvirae</taxon>
        <taxon>Uroviricota</taxon>
        <taxon>Caudoviricetes</taxon>
    </lineage>
</organism>
<sequence>MNDYGINSQVATTSLSLKKGEKHVLYFKNRFSK</sequence>